<evidence type="ECO:0000313" key="2">
    <source>
        <dbReference type="EMBL" id="KAK3305204.1"/>
    </source>
</evidence>
<comment type="caution">
    <text evidence="2">The sequence shown here is derived from an EMBL/GenBank/DDBJ whole genome shotgun (WGS) entry which is preliminary data.</text>
</comment>
<dbReference type="Pfam" id="PF17110">
    <property type="entry name" value="TFB6"/>
    <property type="match status" value="1"/>
</dbReference>
<protein>
    <submittedName>
        <fullName evidence="2">Uncharacterized protein</fullName>
    </submittedName>
</protein>
<dbReference type="RefSeq" id="XP_062720984.1">
    <property type="nucleotide sequence ID" value="XM_062866254.1"/>
</dbReference>
<reference evidence="2" key="2">
    <citation type="submission" date="2023-06" db="EMBL/GenBank/DDBJ databases">
        <authorList>
            <consortium name="Lawrence Berkeley National Laboratory"/>
            <person name="Mondo S.J."/>
            <person name="Hensen N."/>
            <person name="Bonometti L."/>
            <person name="Westerberg I."/>
            <person name="Brannstrom I.O."/>
            <person name="Guillou S."/>
            <person name="Cros-Aarteil S."/>
            <person name="Calhoun S."/>
            <person name="Haridas S."/>
            <person name="Kuo A."/>
            <person name="Pangilinan J."/>
            <person name="Riley R."/>
            <person name="Labutti K."/>
            <person name="Andreopoulos B."/>
            <person name="Lipzen A."/>
            <person name="Chen C."/>
            <person name="Yanf M."/>
            <person name="Daum C."/>
            <person name="Ng V."/>
            <person name="Clum A."/>
            <person name="Steindorff A."/>
            <person name="Ohm R."/>
            <person name="Martin F."/>
            <person name="Silar P."/>
            <person name="Natvig D."/>
            <person name="Lalanne C."/>
            <person name="Gautier V."/>
            <person name="Ament-Velasquez S.L."/>
            <person name="Kruys A."/>
            <person name="Hutchinson M.I."/>
            <person name="Powell A.J."/>
            <person name="Barry K."/>
            <person name="Miller A.N."/>
            <person name="Grigoriev I.V."/>
            <person name="Debuchy R."/>
            <person name="Gladieux P."/>
            <person name="Thoren M.H."/>
            <person name="Johannesson H."/>
        </authorList>
    </citation>
    <scope>NUCLEOTIDE SEQUENCE</scope>
    <source>
        <strain evidence="2">CBS 333.67</strain>
    </source>
</reference>
<dbReference type="PANTHER" id="PTHR37781:SF1">
    <property type="entry name" value="ADR380WP"/>
    <property type="match status" value="1"/>
</dbReference>
<evidence type="ECO:0000313" key="3">
    <source>
        <dbReference type="Proteomes" id="UP001273166"/>
    </source>
</evidence>
<dbReference type="GeneID" id="87885083"/>
<evidence type="ECO:0000256" key="1">
    <source>
        <dbReference type="SAM" id="MobiDB-lite"/>
    </source>
</evidence>
<sequence length="272" mass="29729">MAENQNSPFAGAGGFTVPSMPSPAPSTTSTIKSVSGLPRPRTHALRPGSAKEDQVRHFVSERLNHITRRFLKRTGKAPPGSEVEGYNSMRDLCKDLEGVINIVWLSGTPNLQIPLLLHIAGEFNTWLAGLPPSPAATFATLRKLDHCFASLLSGEDIETHEPLPGFDSGRRAGMSKTDMVRCRSVVEEARVLVVEVMSREREADGDGEEEQTADEDASGVETQVESDAELFEEDEEEEDLLFMDVARVYENTLVKLGETLGETLANTEVCSE</sequence>
<accession>A0AAJ0GSC2</accession>
<dbReference type="EMBL" id="JAUDZG010000004">
    <property type="protein sequence ID" value="KAK3305204.1"/>
    <property type="molecule type" value="Genomic_DNA"/>
</dbReference>
<feature type="compositionally biased region" description="Acidic residues" evidence="1">
    <location>
        <begin position="205"/>
        <end position="236"/>
    </location>
</feature>
<keyword evidence="3" id="KW-1185">Reference proteome</keyword>
<dbReference type="InterPro" id="IPR031349">
    <property type="entry name" value="Tfb6"/>
</dbReference>
<reference evidence="2" key="1">
    <citation type="journal article" date="2023" name="Mol. Phylogenet. Evol.">
        <title>Genome-scale phylogeny and comparative genomics of the fungal order Sordariales.</title>
        <authorList>
            <person name="Hensen N."/>
            <person name="Bonometti L."/>
            <person name="Westerberg I."/>
            <person name="Brannstrom I.O."/>
            <person name="Guillou S."/>
            <person name="Cros-Aarteil S."/>
            <person name="Calhoun S."/>
            <person name="Haridas S."/>
            <person name="Kuo A."/>
            <person name="Mondo S."/>
            <person name="Pangilinan J."/>
            <person name="Riley R."/>
            <person name="LaButti K."/>
            <person name="Andreopoulos B."/>
            <person name="Lipzen A."/>
            <person name="Chen C."/>
            <person name="Yan M."/>
            <person name="Daum C."/>
            <person name="Ng V."/>
            <person name="Clum A."/>
            <person name="Steindorff A."/>
            <person name="Ohm R.A."/>
            <person name="Martin F."/>
            <person name="Silar P."/>
            <person name="Natvig D.O."/>
            <person name="Lalanne C."/>
            <person name="Gautier V."/>
            <person name="Ament-Velasquez S.L."/>
            <person name="Kruys A."/>
            <person name="Hutchinson M.I."/>
            <person name="Powell A.J."/>
            <person name="Barry K."/>
            <person name="Miller A.N."/>
            <person name="Grigoriev I.V."/>
            <person name="Debuchy R."/>
            <person name="Gladieux P."/>
            <person name="Hiltunen Thoren M."/>
            <person name="Johannesson H."/>
        </authorList>
    </citation>
    <scope>NUCLEOTIDE SEQUENCE</scope>
    <source>
        <strain evidence="2">CBS 333.67</strain>
    </source>
</reference>
<name>A0AAJ0GSC2_9PEZI</name>
<dbReference type="Proteomes" id="UP001273166">
    <property type="component" value="Unassembled WGS sequence"/>
</dbReference>
<dbReference type="AlphaFoldDB" id="A0AAJ0GSC2"/>
<feature type="region of interest" description="Disordered" evidence="1">
    <location>
        <begin position="1"/>
        <end position="51"/>
    </location>
</feature>
<dbReference type="PANTHER" id="PTHR37781">
    <property type="entry name" value="TFIIH COMPLEX SUBUNIT"/>
    <property type="match status" value="1"/>
</dbReference>
<dbReference type="GO" id="GO:0005675">
    <property type="term" value="C:transcription factor TFIIH holo complex"/>
    <property type="evidence" value="ECO:0007669"/>
    <property type="project" value="TreeGrafter"/>
</dbReference>
<feature type="region of interest" description="Disordered" evidence="1">
    <location>
        <begin position="197"/>
        <end position="236"/>
    </location>
</feature>
<proteinExistence type="predicted"/>
<gene>
    <name evidence="2" type="ORF">B0T15DRAFT_484896</name>
</gene>
<organism evidence="2 3">
    <name type="scientific">Chaetomium strumarium</name>
    <dbReference type="NCBI Taxonomy" id="1170767"/>
    <lineage>
        <taxon>Eukaryota</taxon>
        <taxon>Fungi</taxon>
        <taxon>Dikarya</taxon>
        <taxon>Ascomycota</taxon>
        <taxon>Pezizomycotina</taxon>
        <taxon>Sordariomycetes</taxon>
        <taxon>Sordariomycetidae</taxon>
        <taxon>Sordariales</taxon>
        <taxon>Chaetomiaceae</taxon>
        <taxon>Chaetomium</taxon>
    </lineage>
</organism>